<dbReference type="GO" id="GO:0006729">
    <property type="term" value="P:tetrahydrobiopterin biosynthetic process"/>
    <property type="evidence" value="ECO:0007669"/>
    <property type="project" value="InterPro"/>
</dbReference>
<organism evidence="2 3">
    <name type="scientific">Phytoactinopolyspora halotolerans</name>
    <dbReference type="NCBI Taxonomy" id="1981512"/>
    <lineage>
        <taxon>Bacteria</taxon>
        <taxon>Bacillati</taxon>
        <taxon>Actinomycetota</taxon>
        <taxon>Actinomycetes</taxon>
        <taxon>Jiangellales</taxon>
        <taxon>Jiangellaceae</taxon>
        <taxon>Phytoactinopolyspora</taxon>
    </lineage>
</organism>
<evidence type="ECO:0000313" key="2">
    <source>
        <dbReference type="EMBL" id="NEE03052.1"/>
    </source>
</evidence>
<gene>
    <name evidence="2" type="ORF">G1H10_23080</name>
</gene>
<dbReference type="Pfam" id="PF18029">
    <property type="entry name" value="Glyoxalase_6"/>
    <property type="match status" value="1"/>
</dbReference>
<dbReference type="Proteomes" id="UP000475214">
    <property type="component" value="Unassembled WGS sequence"/>
</dbReference>
<dbReference type="AlphaFoldDB" id="A0A6L9SF20"/>
<protein>
    <submittedName>
        <fullName evidence="2">4a-hydroxytetrahydrobiopterin dehydratase</fullName>
    </submittedName>
</protein>
<reference evidence="2 3" key="1">
    <citation type="submission" date="2020-02" db="EMBL/GenBank/DDBJ databases">
        <authorList>
            <person name="Li X.-J."/>
            <person name="Han X.-M."/>
        </authorList>
    </citation>
    <scope>NUCLEOTIDE SEQUENCE [LARGE SCALE GENOMIC DNA]</scope>
    <source>
        <strain evidence="2 3">CCTCC AB 2017055</strain>
    </source>
</reference>
<proteinExistence type="predicted"/>
<dbReference type="EMBL" id="JAAGOA010000019">
    <property type="protein sequence ID" value="NEE03052.1"/>
    <property type="molecule type" value="Genomic_DNA"/>
</dbReference>
<accession>A0A6L9SF20</accession>
<feature type="domain" description="Glyoxalase-like" evidence="1">
    <location>
        <begin position="114"/>
        <end position="209"/>
    </location>
</feature>
<dbReference type="GO" id="GO:0008124">
    <property type="term" value="F:4-alpha-hydroxytetrahydrobiopterin dehydratase activity"/>
    <property type="evidence" value="ECO:0007669"/>
    <property type="project" value="InterPro"/>
</dbReference>
<evidence type="ECO:0000259" key="1">
    <source>
        <dbReference type="Pfam" id="PF18029"/>
    </source>
</evidence>
<dbReference type="InterPro" id="IPR029068">
    <property type="entry name" value="Glyas_Bleomycin-R_OHBP_Dase"/>
</dbReference>
<keyword evidence="3" id="KW-1185">Reference proteome</keyword>
<dbReference type="Gene3D" id="3.10.180.10">
    <property type="entry name" value="2,3-Dihydroxybiphenyl 1,2-Dioxygenase, domain 1"/>
    <property type="match status" value="1"/>
</dbReference>
<evidence type="ECO:0000313" key="3">
    <source>
        <dbReference type="Proteomes" id="UP000475214"/>
    </source>
</evidence>
<dbReference type="SUPFAM" id="SSF55248">
    <property type="entry name" value="PCD-like"/>
    <property type="match status" value="1"/>
</dbReference>
<dbReference type="RefSeq" id="WP_163742210.1">
    <property type="nucleotide sequence ID" value="NZ_JAAGOA010000019.1"/>
</dbReference>
<name>A0A6L9SF20_9ACTN</name>
<sequence>MTTAGSGWRYVHGALGTSVRVTSMAQGADVVKRAVEACGDDVDEHLSVEMQRKKVTMTLQSARSASVTHRDHELAALISVSLGDRLMWATGVRHGPPHSRQVMEVIIPTRDPSVREFWEIATGYDRERGSADPEDPLVDPLCQGPTIYFRKFDDRDGGPPVCVNINVGRDEAQRRIQALRDFGARVVADCPQELHTVFADAAGNEVRIVPLHP</sequence>
<comment type="caution">
    <text evidence="2">The sequence shown here is derived from an EMBL/GenBank/DDBJ whole genome shotgun (WGS) entry which is preliminary data.</text>
</comment>
<dbReference type="InterPro" id="IPR041581">
    <property type="entry name" value="Glyoxalase_6"/>
</dbReference>
<dbReference type="InterPro" id="IPR036428">
    <property type="entry name" value="PCD_sf"/>
</dbReference>